<sequence>MVNIERLTIKNFLTIEDAELELDNRGLLLIQGENKANPSATSNGAGKSSLVDALCWGLYGETARGETGDAVVNEVAKKNCSVATVVRDDDMEYRIVRYRKNAKLKNHLTVSQRDASGIGTDLTKGTDKETQEVVNRIMGCSLDVFVAAIYAGQEKMPDLPGMTDKQLKVLIEEAAGVEVLETAYRIARDRLTAAEKAAAITEARVVALNEKIKGDKITLLDIKSKAFDFDDGRKARASAELANLPRLTLAMHDLQDKAATVPVPALTKERAELEAKLSSFGEIQKKVEAVFEDRNAKSSAHARIKMRLENAVTLAKQAKQALDDVAKTVGTACGECGKTYCEHDLEAATVARQTKLTEALTALKTAKAEEEGAAKLLKEAAEAAVAARATLPDVSEIDKRKREVDAALSALTAINADIARHERAIEDAKTAARGKLAEANPYSGQLTLIQGQIDRAELELVTAQTDLDVQTKECAILADAAKVFSPAGVRAHILDTVTPYLNERTSEYLGVLTDGDTQAVWSTLQAGTKGALKEKFNIAVQSASGGGSFGLLSGGEKRKVRLACAMALQDMVASRATKPVNIFVADEIDHALDEAGLERLMAILNTKAKERGTVLVVSHQSLADWIDSVITVTKTAKGKSQVSGETRKVM</sequence>
<protein>
    <submittedName>
        <fullName evidence="3">Recombinase RecF</fullName>
    </submittedName>
</protein>
<evidence type="ECO:0000313" key="4">
    <source>
        <dbReference type="Proteomes" id="UP000318943"/>
    </source>
</evidence>
<dbReference type="PANTHER" id="PTHR32114">
    <property type="entry name" value="ABC TRANSPORTER ABCH.3"/>
    <property type="match status" value="1"/>
</dbReference>
<reference evidence="3 4" key="1">
    <citation type="submission" date="2019-05" db="EMBL/GenBank/DDBJ databases">
        <title>Whole genome sequence analysis of Cupriavidus campinensis S14E4C strain.</title>
        <authorList>
            <person name="Abbaszade G."/>
            <person name="Szabo A."/>
            <person name="Toumi M."/>
            <person name="Toth E."/>
        </authorList>
    </citation>
    <scope>NUCLEOTIDE SEQUENCE [LARGE SCALE GENOMIC DNA]</scope>
    <source>
        <strain evidence="3 4">S14E4C</strain>
    </source>
</reference>
<accession>A0ABY3ETH6</accession>
<organism evidence="3 4">
    <name type="scientific">Cupriavidus campinensis</name>
    <dbReference type="NCBI Taxonomy" id="151783"/>
    <lineage>
        <taxon>Bacteria</taxon>
        <taxon>Pseudomonadati</taxon>
        <taxon>Pseudomonadota</taxon>
        <taxon>Betaproteobacteria</taxon>
        <taxon>Burkholderiales</taxon>
        <taxon>Burkholderiaceae</taxon>
        <taxon>Cupriavidus</taxon>
    </lineage>
</organism>
<evidence type="ECO:0000256" key="1">
    <source>
        <dbReference type="SAM" id="Coils"/>
    </source>
</evidence>
<dbReference type="EMBL" id="VCIZ01000002">
    <property type="protein sequence ID" value="TSP14007.1"/>
    <property type="molecule type" value="Genomic_DNA"/>
</dbReference>
<dbReference type="Proteomes" id="UP000318943">
    <property type="component" value="Unassembled WGS sequence"/>
</dbReference>
<dbReference type="InterPro" id="IPR027417">
    <property type="entry name" value="P-loop_NTPase"/>
</dbReference>
<feature type="coiled-coil region" evidence="1">
    <location>
        <begin position="411"/>
        <end position="473"/>
    </location>
</feature>
<keyword evidence="1" id="KW-0175">Coiled coil</keyword>
<gene>
    <name evidence="3" type="ORF">FGG12_05920</name>
</gene>
<evidence type="ECO:0000313" key="3">
    <source>
        <dbReference type="EMBL" id="TSP14007.1"/>
    </source>
</evidence>
<dbReference type="Pfam" id="PF13476">
    <property type="entry name" value="AAA_23"/>
    <property type="match status" value="1"/>
</dbReference>
<evidence type="ECO:0000259" key="2">
    <source>
        <dbReference type="Pfam" id="PF13476"/>
    </source>
</evidence>
<keyword evidence="4" id="KW-1185">Reference proteome</keyword>
<dbReference type="SUPFAM" id="SSF52540">
    <property type="entry name" value="P-loop containing nucleoside triphosphate hydrolases"/>
    <property type="match status" value="1"/>
</dbReference>
<dbReference type="PANTHER" id="PTHR32114:SF2">
    <property type="entry name" value="ABC TRANSPORTER ABCH.3"/>
    <property type="match status" value="1"/>
</dbReference>
<feature type="coiled-coil region" evidence="1">
    <location>
        <begin position="177"/>
        <end position="211"/>
    </location>
</feature>
<comment type="caution">
    <text evidence="3">The sequence shown here is derived from an EMBL/GenBank/DDBJ whole genome shotgun (WGS) entry which is preliminary data.</text>
</comment>
<feature type="domain" description="Rad50/SbcC-type AAA" evidence="2">
    <location>
        <begin position="6"/>
        <end position="196"/>
    </location>
</feature>
<dbReference type="Gene3D" id="3.40.50.300">
    <property type="entry name" value="P-loop containing nucleotide triphosphate hydrolases"/>
    <property type="match status" value="2"/>
</dbReference>
<name>A0ABY3ETH6_9BURK</name>
<proteinExistence type="predicted"/>
<dbReference type="InterPro" id="IPR038729">
    <property type="entry name" value="Rad50/SbcC_AAA"/>
</dbReference>